<dbReference type="PROSITE" id="PS51286">
    <property type="entry name" value="RAP"/>
    <property type="match status" value="1"/>
</dbReference>
<keyword evidence="4" id="KW-0418">Kinase</keyword>
<evidence type="ECO:0000313" key="5">
    <source>
        <dbReference type="Proteomes" id="UP001458880"/>
    </source>
</evidence>
<dbReference type="PANTHER" id="PTHR21228:SF69">
    <property type="entry name" value="GH07286P"/>
    <property type="match status" value="1"/>
</dbReference>
<evidence type="ECO:0000256" key="2">
    <source>
        <dbReference type="ARBA" id="ARBA00023128"/>
    </source>
</evidence>
<dbReference type="EMBL" id="JASPKY010000552">
    <property type="protein sequence ID" value="KAK9693130.1"/>
    <property type="molecule type" value="Genomic_DNA"/>
</dbReference>
<keyword evidence="2" id="KW-0496">Mitochondrion</keyword>
<keyword evidence="4" id="KW-0808">Transferase</keyword>
<keyword evidence="5" id="KW-1185">Reference proteome</keyword>
<gene>
    <name evidence="4" type="ORF">QE152_g34411</name>
</gene>
<dbReference type="InterPro" id="IPR050870">
    <property type="entry name" value="FAST_kinase"/>
</dbReference>
<dbReference type="Pfam" id="PF08368">
    <property type="entry name" value="FAST_2"/>
    <property type="match status" value="1"/>
</dbReference>
<dbReference type="InterPro" id="IPR010622">
    <property type="entry name" value="FAST_Leu-rich"/>
</dbReference>
<dbReference type="GO" id="GO:0044528">
    <property type="term" value="P:regulation of mitochondrial mRNA stability"/>
    <property type="evidence" value="ECO:0007669"/>
    <property type="project" value="InterPro"/>
</dbReference>
<comment type="caution">
    <text evidence="4">The sequence shown here is derived from an EMBL/GenBank/DDBJ whole genome shotgun (WGS) entry which is preliminary data.</text>
</comment>
<accession>A0AAW1IUF5</accession>
<dbReference type="Proteomes" id="UP001458880">
    <property type="component" value="Unassembled WGS sequence"/>
</dbReference>
<dbReference type="Pfam" id="PF06743">
    <property type="entry name" value="FAST_1"/>
    <property type="match status" value="1"/>
</dbReference>
<protein>
    <submittedName>
        <fullName evidence="4">FAST kinase-like protein, subdomain 1</fullName>
    </submittedName>
</protein>
<dbReference type="PANTHER" id="PTHR21228">
    <property type="entry name" value="FAST LEU-RICH DOMAIN-CONTAINING"/>
    <property type="match status" value="1"/>
</dbReference>
<sequence>MLKFTRIVQNTKGVVQNLSRIHYSTASSVELKNVNSEDVKVSNDPASKNKNPKSILQFRNSMVAAAFASLEKESRNEIQTPQTDSQIASAKSVDELLAISQGNGVSRNHALKVISILGDWSLEGKVKLPDFEGDPRFIKLCKMLMRTNVRANNRTMARSEDLSTILSITADDEAAKLVANDEAAKLVASITVPQMVKVMATLTQRKRRSMILLRALSFNITRSTTALDLKQCGDLLYGMAVLNFPDENLVQRVCIDACKGIGGDLQKSAVLGSILTSLGLLKYKDNAILEASCQWMETNTSLCRPQDLFALFMTMAVLNYKPLNEDNFFKKLLPQLSQTDAPKPIVWLDLVWSLVLLNRATPELINTIFSKEFISSLNIVDEQSIAHKLKLVNIDSAVRYLTPSYTGSTLDIVPEIRNVKLLRTKDKEEMSTSIIECLKNLISEKHFKTKVDSNMGFYFDAECYFDNKCNPLLPENYKSLPEQRKVAIFALDYHDMCKGSVEPTGINVLAMKLLAAQGYRVLPILYTEYRSRDKLVDRVRYLEAKLKQIVQL</sequence>
<dbReference type="GO" id="GO:0016301">
    <property type="term" value="F:kinase activity"/>
    <property type="evidence" value="ECO:0007669"/>
    <property type="project" value="UniProtKB-KW"/>
</dbReference>
<name>A0AAW1IUF5_POPJA</name>
<evidence type="ECO:0000259" key="3">
    <source>
        <dbReference type="PROSITE" id="PS51286"/>
    </source>
</evidence>
<dbReference type="InterPro" id="IPR013579">
    <property type="entry name" value="FAST_2"/>
</dbReference>
<dbReference type="GO" id="GO:0000963">
    <property type="term" value="P:mitochondrial RNA processing"/>
    <property type="evidence" value="ECO:0007669"/>
    <property type="project" value="TreeGrafter"/>
</dbReference>
<dbReference type="GO" id="GO:0003723">
    <property type="term" value="F:RNA binding"/>
    <property type="evidence" value="ECO:0007669"/>
    <property type="project" value="TreeGrafter"/>
</dbReference>
<dbReference type="InterPro" id="IPR013584">
    <property type="entry name" value="RAP"/>
</dbReference>
<dbReference type="SMART" id="SM00952">
    <property type="entry name" value="RAP"/>
    <property type="match status" value="1"/>
</dbReference>
<dbReference type="GO" id="GO:0005759">
    <property type="term" value="C:mitochondrial matrix"/>
    <property type="evidence" value="ECO:0007669"/>
    <property type="project" value="TreeGrafter"/>
</dbReference>
<dbReference type="AlphaFoldDB" id="A0AAW1IUF5"/>
<evidence type="ECO:0000256" key="1">
    <source>
        <dbReference type="ARBA" id="ARBA00004173"/>
    </source>
</evidence>
<organism evidence="4 5">
    <name type="scientific">Popillia japonica</name>
    <name type="common">Japanese beetle</name>
    <dbReference type="NCBI Taxonomy" id="7064"/>
    <lineage>
        <taxon>Eukaryota</taxon>
        <taxon>Metazoa</taxon>
        <taxon>Ecdysozoa</taxon>
        <taxon>Arthropoda</taxon>
        <taxon>Hexapoda</taxon>
        <taxon>Insecta</taxon>
        <taxon>Pterygota</taxon>
        <taxon>Neoptera</taxon>
        <taxon>Endopterygota</taxon>
        <taxon>Coleoptera</taxon>
        <taxon>Polyphaga</taxon>
        <taxon>Scarabaeiformia</taxon>
        <taxon>Scarabaeidae</taxon>
        <taxon>Rutelinae</taxon>
        <taxon>Popillia</taxon>
    </lineage>
</organism>
<comment type="subcellular location">
    <subcellularLocation>
        <location evidence="1">Mitochondrion</location>
    </subcellularLocation>
</comment>
<reference evidence="4 5" key="1">
    <citation type="journal article" date="2024" name="BMC Genomics">
        <title>De novo assembly and annotation of Popillia japonica's genome with initial clues to its potential as an invasive pest.</title>
        <authorList>
            <person name="Cucini C."/>
            <person name="Boschi S."/>
            <person name="Funari R."/>
            <person name="Cardaioli E."/>
            <person name="Iannotti N."/>
            <person name="Marturano G."/>
            <person name="Paoli F."/>
            <person name="Bruttini M."/>
            <person name="Carapelli A."/>
            <person name="Frati F."/>
            <person name="Nardi F."/>
        </authorList>
    </citation>
    <scope>NUCLEOTIDE SEQUENCE [LARGE SCALE GENOMIC DNA]</scope>
    <source>
        <strain evidence="4">DMR45628</strain>
    </source>
</reference>
<evidence type="ECO:0000313" key="4">
    <source>
        <dbReference type="EMBL" id="KAK9693130.1"/>
    </source>
</evidence>
<dbReference type="GO" id="GO:0035770">
    <property type="term" value="C:ribonucleoprotein granule"/>
    <property type="evidence" value="ECO:0007669"/>
    <property type="project" value="TreeGrafter"/>
</dbReference>
<feature type="domain" description="RAP" evidence="3">
    <location>
        <begin position="486"/>
        <end position="544"/>
    </location>
</feature>
<proteinExistence type="predicted"/>